<evidence type="ECO:0000313" key="2">
    <source>
        <dbReference type="EMBL" id="QNM14906.1"/>
    </source>
</evidence>
<feature type="transmembrane region" description="Helical" evidence="1">
    <location>
        <begin position="136"/>
        <end position="162"/>
    </location>
</feature>
<keyword evidence="1" id="KW-0472">Membrane</keyword>
<keyword evidence="1" id="KW-1133">Transmembrane helix</keyword>
<protein>
    <submittedName>
        <fullName evidence="2">Uncharacterized protein</fullName>
    </submittedName>
</protein>
<keyword evidence="1" id="KW-0812">Transmembrane</keyword>
<feature type="transmembrane region" description="Helical" evidence="1">
    <location>
        <begin position="42"/>
        <end position="66"/>
    </location>
</feature>
<accession>A0A7G9GVS4</accession>
<dbReference type="KEGG" id="fho:H9Q81_08110"/>
<feature type="transmembrane region" description="Helical" evidence="1">
    <location>
        <begin position="104"/>
        <end position="124"/>
    </location>
</feature>
<feature type="transmembrane region" description="Helical" evidence="1">
    <location>
        <begin position="78"/>
        <end position="98"/>
    </location>
</feature>
<dbReference type="EMBL" id="CP060637">
    <property type="protein sequence ID" value="QNM14906.1"/>
    <property type="molecule type" value="Genomic_DNA"/>
</dbReference>
<dbReference type="Proteomes" id="UP000515913">
    <property type="component" value="Chromosome"/>
</dbReference>
<reference evidence="2 3" key="1">
    <citation type="submission" date="2020-08" db="EMBL/GenBank/DDBJ databases">
        <authorList>
            <person name="Liu C."/>
            <person name="Sun Q."/>
        </authorList>
    </citation>
    <scope>NUCLEOTIDE SEQUENCE [LARGE SCALE GENOMIC DNA]</scope>
    <source>
        <strain evidence="2 3">NSJ-57</strain>
    </source>
</reference>
<keyword evidence="3" id="KW-1185">Reference proteome</keyword>
<dbReference type="RefSeq" id="WP_187422773.1">
    <property type="nucleotide sequence ID" value="NZ_CP060637.1"/>
</dbReference>
<evidence type="ECO:0000313" key="3">
    <source>
        <dbReference type="Proteomes" id="UP000515913"/>
    </source>
</evidence>
<gene>
    <name evidence="2" type="ORF">H9Q81_08110</name>
</gene>
<organism evidence="2 3">
    <name type="scientific">Fusobacterium hominis</name>
    <dbReference type="NCBI Taxonomy" id="2764326"/>
    <lineage>
        <taxon>Bacteria</taxon>
        <taxon>Fusobacteriati</taxon>
        <taxon>Fusobacteriota</taxon>
        <taxon>Fusobacteriia</taxon>
        <taxon>Fusobacteriales</taxon>
        <taxon>Fusobacteriaceae</taxon>
        <taxon>Fusobacterium</taxon>
    </lineage>
</organism>
<dbReference type="AlphaFoldDB" id="A0A7G9GVS4"/>
<proteinExistence type="predicted"/>
<feature type="transmembrane region" description="Helical" evidence="1">
    <location>
        <begin position="9"/>
        <end position="30"/>
    </location>
</feature>
<sequence length="164" mass="18163">MTKNITDNYYVKNILILTLSLLLILFTQWIKVMKYGEKGPQITTYTIIGLIILGVFAIIGIAIQRFMQCCPIKFVRDFPILGWVSITSLVFCMMSTKIVKAINAVDFLSITTPILTYAGISVANKLGVLRNLSWKIAITGVFVFIGTYLGSASLAQLGLFLANK</sequence>
<evidence type="ECO:0000256" key="1">
    <source>
        <dbReference type="SAM" id="Phobius"/>
    </source>
</evidence>
<name>A0A7G9GVS4_9FUSO</name>